<name>A0ACB7S1Q0_HYAAI</name>
<keyword evidence="2" id="KW-1185">Reference proteome</keyword>
<reference evidence="1" key="1">
    <citation type="submission" date="2020-05" db="EMBL/GenBank/DDBJ databases">
        <title>Large-scale comparative analyses of tick genomes elucidate their genetic diversity and vector capacities.</title>
        <authorList>
            <person name="Jia N."/>
            <person name="Wang J."/>
            <person name="Shi W."/>
            <person name="Du L."/>
            <person name="Sun Y."/>
            <person name="Zhan W."/>
            <person name="Jiang J."/>
            <person name="Wang Q."/>
            <person name="Zhang B."/>
            <person name="Ji P."/>
            <person name="Sakyi L.B."/>
            <person name="Cui X."/>
            <person name="Yuan T."/>
            <person name="Jiang B."/>
            <person name="Yang W."/>
            <person name="Lam T.T.-Y."/>
            <person name="Chang Q."/>
            <person name="Ding S."/>
            <person name="Wang X."/>
            <person name="Zhu J."/>
            <person name="Ruan X."/>
            <person name="Zhao L."/>
            <person name="Wei J."/>
            <person name="Que T."/>
            <person name="Du C."/>
            <person name="Cheng J."/>
            <person name="Dai P."/>
            <person name="Han X."/>
            <person name="Huang E."/>
            <person name="Gao Y."/>
            <person name="Liu J."/>
            <person name="Shao H."/>
            <person name="Ye R."/>
            <person name="Li L."/>
            <person name="Wei W."/>
            <person name="Wang X."/>
            <person name="Wang C."/>
            <person name="Yang T."/>
            <person name="Huo Q."/>
            <person name="Li W."/>
            <person name="Guo W."/>
            <person name="Chen H."/>
            <person name="Zhou L."/>
            <person name="Ni X."/>
            <person name="Tian J."/>
            <person name="Zhou Y."/>
            <person name="Sheng Y."/>
            <person name="Liu T."/>
            <person name="Pan Y."/>
            <person name="Xia L."/>
            <person name="Li J."/>
            <person name="Zhao F."/>
            <person name="Cao W."/>
        </authorList>
    </citation>
    <scope>NUCLEOTIDE SEQUENCE</scope>
    <source>
        <strain evidence="1">Hyas-2018</strain>
    </source>
</reference>
<protein>
    <submittedName>
        <fullName evidence="1">Uncharacterized protein</fullName>
    </submittedName>
</protein>
<organism evidence="1 2">
    <name type="scientific">Hyalomma asiaticum</name>
    <name type="common">Tick</name>
    <dbReference type="NCBI Taxonomy" id="266040"/>
    <lineage>
        <taxon>Eukaryota</taxon>
        <taxon>Metazoa</taxon>
        <taxon>Ecdysozoa</taxon>
        <taxon>Arthropoda</taxon>
        <taxon>Chelicerata</taxon>
        <taxon>Arachnida</taxon>
        <taxon>Acari</taxon>
        <taxon>Parasitiformes</taxon>
        <taxon>Ixodida</taxon>
        <taxon>Ixodoidea</taxon>
        <taxon>Ixodidae</taxon>
        <taxon>Hyalomminae</taxon>
        <taxon>Hyalomma</taxon>
    </lineage>
</organism>
<sequence length="704" mass="78038">MASPGLHWSMSMWDIEIEEVSGPWYPLERDTDGSPTEDAEPDRDEHNEDGEERDFLRGAADGDRSTGCGSETFRWSTVLGDKRRNSLLKLADDVAPDLFRSAFDAGYVFLLSLLVERAPSEHSALVLLLSGVEIPVSILLRAHLFVATARLLSWSVARLSAIADNLVSTALFLLVLLLAVLLLTVSSMQIVLLTQGTKELLERLAMTAWLSTYDSCNKYLVCLPRRRDSKYCTLPAWCQVSANSTNSSGLDAFVYDMLATSDQGQLIQMIQEIRGQSLEYFVRLYAFATCAWAFALGDAAWAAVKMQRSMCTFTVSAWRISVRHRQRQLVGRAARMDALCTAATLRSIVHGKSTPAEPIVIRALSPPCSPQRLQPPQTAACFQDRLESAANESRSPQERREAQLMDASGERHREFIQSLANEPWTYVQQDGDTVNELLLRNQDDDAGGGRESLLDADECQNSSQDKKTFWWWCRQAWDELLNTDPRSFGICPYVLYAAIAVHVVLHLLAALASLTECNHVHVLLTCLRHFAMAMLSAAAFSCATRFLAMSLIVVSIARKPEVSDLLFRLLVINVAILLAACFACLYEVRAGIMVFKVARRGENLAWDLQLLADTARVLALVGAAVLAASPAVLMALDIRNTFRACVLHCLLKKSQRKLATQKLQEQGHRPDTHPSPRDELGKTGSGICGAMLEWIVDSLYPDGI</sequence>
<proteinExistence type="predicted"/>
<evidence type="ECO:0000313" key="2">
    <source>
        <dbReference type="Proteomes" id="UP000821845"/>
    </source>
</evidence>
<accession>A0ACB7S1Q0</accession>
<evidence type="ECO:0000313" key="1">
    <source>
        <dbReference type="EMBL" id="KAH6927082.1"/>
    </source>
</evidence>
<dbReference type="Proteomes" id="UP000821845">
    <property type="component" value="Chromosome 7"/>
</dbReference>
<gene>
    <name evidence="1" type="ORF">HPB50_026748</name>
</gene>
<comment type="caution">
    <text evidence="1">The sequence shown here is derived from an EMBL/GenBank/DDBJ whole genome shotgun (WGS) entry which is preliminary data.</text>
</comment>
<dbReference type="EMBL" id="CM023487">
    <property type="protein sequence ID" value="KAH6927082.1"/>
    <property type="molecule type" value="Genomic_DNA"/>
</dbReference>